<dbReference type="InterPro" id="IPR028889">
    <property type="entry name" value="USP"/>
</dbReference>
<dbReference type="InterPro" id="IPR013083">
    <property type="entry name" value="Znf_RING/FYVE/PHD"/>
</dbReference>
<dbReference type="PROSITE" id="PS50235">
    <property type="entry name" value="USP_3"/>
    <property type="match status" value="1"/>
</dbReference>
<keyword evidence="8" id="KW-0788">Thiol protease</keyword>
<keyword evidence="4 8" id="KW-0833">Ubl conjugation pathway</keyword>
<dbReference type="Proteomes" id="UP000289886">
    <property type="component" value="Unassembled WGS sequence"/>
</dbReference>
<dbReference type="PANTHER" id="PTHR21646">
    <property type="entry name" value="UBIQUITIN CARBOXYL-TERMINAL HYDROLASE"/>
    <property type="match status" value="1"/>
</dbReference>
<dbReference type="PROSITE" id="PS00973">
    <property type="entry name" value="USP_2"/>
    <property type="match status" value="1"/>
</dbReference>
<sequence length="582" mass="66213">MSSASKTLVRYVNGHAKKHFEDSQIQASNYKKSEKHDKEKPQHAVCMDCSSYSTYCYRCDDFVVNDTKLGLVQKVREHLQNLENPGGCRQLTNCSGRCQNDIKFEANSASARCSWALRQLPGHYGNCPISATVHNGSSSALCATGLRNLGNTCFMNAILQSLSNIQQFCCYFKELPAVELRSGKTAGRRMYHTRSLGDNSVSLVEEFRKTLCALWQGSQTAFSPESLFYVIWKIMPNFSNIQQFCCYFKELPAVELRSGKTAGRRMYHTRSLGDNSVSLVEEFRKTLCALWQGSQTAFSPESLFYVIWKIMPNFRGYQQQDAHEFMRYLLDHLHLELQGECNGVSRSTIPQEGAMLSVGGKCCINGTSTVVTSIFGGILQNEVNCLICGTESRKFDPFLDLSLDIPSQFRNKRTKNQESGPICTLRDCLRSFTDLEELDETELYMCHKCKKRQKSTKKFWIQKLPKVFCLHLKRFHWTAYLRNKVDTYVEFPLRGLDMKCYLLEPENSGPESCLYELAAVVVHHGSGVGSGHYTAYATHEGRWYHFNDSTVTLTDEETVVKAKAYILFYIERQTKSASDSKL</sequence>
<evidence type="ECO:0000313" key="11">
    <source>
        <dbReference type="EMBL" id="RXM95140.1"/>
    </source>
</evidence>
<dbReference type="GO" id="GO:0008270">
    <property type="term" value="F:zinc ion binding"/>
    <property type="evidence" value="ECO:0007669"/>
    <property type="project" value="UniProtKB-KW"/>
</dbReference>
<evidence type="ECO:0000313" key="12">
    <source>
        <dbReference type="Proteomes" id="UP000289886"/>
    </source>
</evidence>
<dbReference type="Pfam" id="PF00443">
    <property type="entry name" value="UCH"/>
    <property type="match status" value="2"/>
</dbReference>
<dbReference type="Gene3D" id="3.90.70.10">
    <property type="entry name" value="Cysteine proteinases"/>
    <property type="match status" value="2"/>
</dbReference>
<proteinExistence type="inferred from homology"/>
<evidence type="ECO:0000256" key="2">
    <source>
        <dbReference type="ARBA" id="ARBA00022723"/>
    </source>
</evidence>
<feature type="domain" description="UBP-type" evidence="10">
    <location>
        <begin position="1"/>
        <end position="82"/>
    </location>
</feature>
<accession>A0A444V408</accession>
<dbReference type="GO" id="GO:0016579">
    <property type="term" value="P:protein deubiquitination"/>
    <property type="evidence" value="ECO:0007669"/>
    <property type="project" value="InterPro"/>
</dbReference>
<evidence type="ECO:0000259" key="9">
    <source>
        <dbReference type="PROSITE" id="PS50235"/>
    </source>
</evidence>
<dbReference type="FunFam" id="3.90.70.10:FF:000019">
    <property type="entry name" value="Ubiquitinyl hydrolase 1"/>
    <property type="match status" value="1"/>
</dbReference>
<dbReference type="GO" id="GO:0004843">
    <property type="term" value="F:cysteine-type deubiquitinase activity"/>
    <property type="evidence" value="ECO:0007669"/>
    <property type="project" value="UniProtKB-UniRule"/>
</dbReference>
<dbReference type="InterPro" id="IPR038765">
    <property type="entry name" value="Papain-like_cys_pep_sf"/>
</dbReference>
<dbReference type="EC" id="3.4.19.12" evidence="8"/>
<dbReference type="GO" id="GO:0006508">
    <property type="term" value="P:proteolysis"/>
    <property type="evidence" value="ECO:0007669"/>
    <property type="project" value="UniProtKB-KW"/>
</dbReference>
<comment type="catalytic activity">
    <reaction evidence="1 8">
        <text>Thiol-dependent hydrolysis of ester, thioester, amide, peptide and isopeptide bonds formed by the C-terminal Gly of ubiquitin (a 76-residue protein attached to proteins as an intracellular targeting signal).</text>
        <dbReference type="EC" id="3.4.19.12"/>
    </reaction>
</comment>
<keyword evidence="5 8" id="KW-0378">Hydrolase</keyword>
<dbReference type="PROSITE" id="PS00972">
    <property type="entry name" value="USP_1"/>
    <property type="match status" value="1"/>
</dbReference>
<dbReference type="Gene3D" id="3.30.40.10">
    <property type="entry name" value="Zinc/RING finger domain, C3HC4 (zinc finger)"/>
    <property type="match status" value="1"/>
</dbReference>
<reference evidence="11 12" key="1">
    <citation type="submission" date="2019-01" db="EMBL/GenBank/DDBJ databases">
        <title>Draft Genome and Complete Hox-Cluster Characterization of the Sterlet Sturgeon (Acipenser ruthenus).</title>
        <authorList>
            <person name="Wei Q."/>
        </authorList>
    </citation>
    <scope>NUCLEOTIDE SEQUENCE [LARGE SCALE GENOMIC DNA]</scope>
    <source>
        <strain evidence="11">WHYD16114868_AA</strain>
        <tissue evidence="11">Blood</tissue>
    </source>
</reference>
<feature type="domain" description="USP" evidence="9">
    <location>
        <begin position="144"/>
        <end position="572"/>
    </location>
</feature>
<evidence type="ECO:0000256" key="6">
    <source>
        <dbReference type="ARBA" id="ARBA00022833"/>
    </source>
</evidence>
<dbReference type="InterPro" id="IPR001394">
    <property type="entry name" value="Peptidase_C19_UCH"/>
</dbReference>
<evidence type="ECO:0000256" key="7">
    <source>
        <dbReference type="PROSITE-ProRule" id="PRU00502"/>
    </source>
</evidence>
<gene>
    <name evidence="11" type="ORF">EOD39_17206</name>
</gene>
<comment type="caution">
    <text evidence="11">The sequence shown here is derived from an EMBL/GenBank/DDBJ whole genome shotgun (WGS) entry which is preliminary data.</text>
</comment>
<evidence type="ECO:0000256" key="3">
    <source>
        <dbReference type="ARBA" id="ARBA00022771"/>
    </source>
</evidence>
<evidence type="ECO:0000256" key="5">
    <source>
        <dbReference type="ARBA" id="ARBA00022801"/>
    </source>
</evidence>
<evidence type="ECO:0000256" key="8">
    <source>
        <dbReference type="RuleBase" id="RU366025"/>
    </source>
</evidence>
<dbReference type="Pfam" id="PF02148">
    <property type="entry name" value="zf-UBP"/>
    <property type="match status" value="1"/>
</dbReference>
<dbReference type="InterPro" id="IPR001607">
    <property type="entry name" value="Znf_UBP"/>
</dbReference>
<comment type="similarity">
    <text evidence="8">Belongs to the peptidase C19 family.</text>
</comment>
<evidence type="ECO:0000256" key="1">
    <source>
        <dbReference type="ARBA" id="ARBA00000707"/>
    </source>
</evidence>
<keyword evidence="12" id="KW-1185">Reference proteome</keyword>
<protein>
    <recommendedName>
        <fullName evidence="8">Ubiquitin carboxyl-terminal hydrolase</fullName>
        <ecNumber evidence="8">3.4.19.12</ecNumber>
    </recommendedName>
</protein>
<keyword evidence="3 7" id="KW-0863">Zinc-finger</keyword>
<evidence type="ECO:0000256" key="4">
    <source>
        <dbReference type="ARBA" id="ARBA00022786"/>
    </source>
</evidence>
<name>A0A444V408_ACIRT</name>
<keyword evidence="2" id="KW-0479">Metal-binding</keyword>
<evidence type="ECO:0000259" key="10">
    <source>
        <dbReference type="PROSITE" id="PS50271"/>
    </source>
</evidence>
<dbReference type="AlphaFoldDB" id="A0A444V408"/>
<keyword evidence="6" id="KW-0862">Zinc</keyword>
<dbReference type="InterPro" id="IPR050185">
    <property type="entry name" value="Ub_carboxyl-term_hydrolase"/>
</dbReference>
<organism evidence="11 12">
    <name type="scientific">Acipenser ruthenus</name>
    <name type="common">Sterlet sturgeon</name>
    <dbReference type="NCBI Taxonomy" id="7906"/>
    <lineage>
        <taxon>Eukaryota</taxon>
        <taxon>Metazoa</taxon>
        <taxon>Chordata</taxon>
        <taxon>Craniata</taxon>
        <taxon>Vertebrata</taxon>
        <taxon>Euteleostomi</taxon>
        <taxon>Actinopterygii</taxon>
        <taxon>Chondrostei</taxon>
        <taxon>Acipenseriformes</taxon>
        <taxon>Acipenseridae</taxon>
        <taxon>Acipenser</taxon>
    </lineage>
</organism>
<dbReference type="PANTHER" id="PTHR21646:SF19">
    <property type="entry name" value="UBIQUITIN CARBOXYL-TERMINAL HYDROLASE 3"/>
    <property type="match status" value="1"/>
</dbReference>
<dbReference type="EMBL" id="SCEB01002625">
    <property type="protein sequence ID" value="RXM95140.1"/>
    <property type="molecule type" value="Genomic_DNA"/>
</dbReference>
<dbReference type="PROSITE" id="PS50271">
    <property type="entry name" value="ZF_UBP"/>
    <property type="match status" value="1"/>
</dbReference>
<dbReference type="SUPFAM" id="SSF54001">
    <property type="entry name" value="Cysteine proteinases"/>
    <property type="match status" value="2"/>
</dbReference>
<dbReference type="InterPro" id="IPR018200">
    <property type="entry name" value="USP_CS"/>
</dbReference>
<keyword evidence="8" id="KW-0645">Protease</keyword>
<dbReference type="SUPFAM" id="SSF57850">
    <property type="entry name" value="RING/U-box"/>
    <property type="match status" value="1"/>
</dbReference>